<sequence>MLEVPDIVEKCNIIFKLFLNHNRLTREHGNILCDTKDHLNTSNIDDILDDMDNNDDEEDDLSDWENSIETSDLDTTEESSPENDVE</sequence>
<proteinExistence type="predicted"/>
<evidence type="ECO:0000313" key="2">
    <source>
        <dbReference type="EMBL" id="GBP02253.1"/>
    </source>
</evidence>
<evidence type="ECO:0000313" key="3">
    <source>
        <dbReference type="Proteomes" id="UP000299102"/>
    </source>
</evidence>
<reference evidence="2 3" key="1">
    <citation type="journal article" date="2019" name="Commun. Biol.">
        <title>The bagworm genome reveals a unique fibroin gene that provides high tensile strength.</title>
        <authorList>
            <person name="Kono N."/>
            <person name="Nakamura H."/>
            <person name="Ohtoshi R."/>
            <person name="Tomita M."/>
            <person name="Numata K."/>
            <person name="Arakawa K."/>
        </authorList>
    </citation>
    <scope>NUCLEOTIDE SEQUENCE [LARGE SCALE GENOMIC DNA]</scope>
</reference>
<feature type="non-terminal residue" evidence="2">
    <location>
        <position position="86"/>
    </location>
</feature>
<comment type="caution">
    <text evidence="2">The sequence shown here is derived from an EMBL/GenBank/DDBJ whole genome shotgun (WGS) entry which is preliminary data.</text>
</comment>
<keyword evidence="3" id="KW-1185">Reference proteome</keyword>
<name>A0A4C1SJA3_EUMVA</name>
<gene>
    <name evidence="2" type="ORF">EVAR_69011_1</name>
</gene>
<organism evidence="2 3">
    <name type="scientific">Eumeta variegata</name>
    <name type="common">Bagworm moth</name>
    <name type="synonym">Eumeta japonica</name>
    <dbReference type="NCBI Taxonomy" id="151549"/>
    <lineage>
        <taxon>Eukaryota</taxon>
        <taxon>Metazoa</taxon>
        <taxon>Ecdysozoa</taxon>
        <taxon>Arthropoda</taxon>
        <taxon>Hexapoda</taxon>
        <taxon>Insecta</taxon>
        <taxon>Pterygota</taxon>
        <taxon>Neoptera</taxon>
        <taxon>Endopterygota</taxon>
        <taxon>Lepidoptera</taxon>
        <taxon>Glossata</taxon>
        <taxon>Ditrysia</taxon>
        <taxon>Tineoidea</taxon>
        <taxon>Psychidae</taxon>
        <taxon>Oiketicinae</taxon>
        <taxon>Eumeta</taxon>
    </lineage>
</organism>
<dbReference type="OrthoDB" id="67933at2759"/>
<feature type="region of interest" description="Disordered" evidence="1">
    <location>
        <begin position="43"/>
        <end position="86"/>
    </location>
</feature>
<dbReference type="Proteomes" id="UP000299102">
    <property type="component" value="Unassembled WGS sequence"/>
</dbReference>
<protein>
    <submittedName>
        <fullName evidence="2">Uncharacterized protein</fullName>
    </submittedName>
</protein>
<feature type="compositionally biased region" description="Acidic residues" evidence="1">
    <location>
        <begin position="71"/>
        <end position="86"/>
    </location>
</feature>
<accession>A0A4C1SJA3</accession>
<dbReference type="AlphaFoldDB" id="A0A4C1SJA3"/>
<evidence type="ECO:0000256" key="1">
    <source>
        <dbReference type="SAM" id="MobiDB-lite"/>
    </source>
</evidence>
<feature type="compositionally biased region" description="Acidic residues" evidence="1">
    <location>
        <begin position="46"/>
        <end position="63"/>
    </location>
</feature>
<dbReference type="EMBL" id="BGZK01003530">
    <property type="protein sequence ID" value="GBP02253.1"/>
    <property type="molecule type" value="Genomic_DNA"/>
</dbReference>